<keyword evidence="1" id="KW-0472">Membrane</keyword>
<sequence>MATKSRGPSGNNSAQNTYGLSKMLTVVAWLCCAAGILLIVLNLQPFNDNNLGLMIGVGCLAAFAIIYSLAKWLGSMQARSDEGKDGIKDD</sequence>
<evidence type="ECO:0000313" key="2">
    <source>
        <dbReference type="EMBL" id="MDR6245283.1"/>
    </source>
</evidence>
<dbReference type="Proteomes" id="UP001185028">
    <property type="component" value="Unassembled WGS sequence"/>
</dbReference>
<gene>
    <name evidence="2" type="ORF">JOC58_003184</name>
</gene>
<keyword evidence="3" id="KW-1185">Reference proteome</keyword>
<reference evidence="2 3" key="1">
    <citation type="submission" date="2023-07" db="EMBL/GenBank/DDBJ databases">
        <title>Genomic Encyclopedia of Type Strains, Phase IV (KMG-IV): sequencing the most valuable type-strain genomes for metagenomic binning, comparative biology and taxonomic classification.</title>
        <authorList>
            <person name="Goeker M."/>
        </authorList>
    </citation>
    <scope>NUCLEOTIDE SEQUENCE [LARGE SCALE GENOMIC DNA]</scope>
    <source>
        <strain evidence="2 3">DSM 22170</strain>
    </source>
</reference>
<comment type="caution">
    <text evidence="2">The sequence shown here is derived from an EMBL/GenBank/DDBJ whole genome shotgun (WGS) entry which is preliminary data.</text>
</comment>
<protein>
    <submittedName>
        <fullName evidence="2">Uncharacterized protein</fullName>
    </submittedName>
</protein>
<organism evidence="2 3">
    <name type="scientific">Paenibacillus hunanensis</name>
    <dbReference type="NCBI Taxonomy" id="539262"/>
    <lineage>
        <taxon>Bacteria</taxon>
        <taxon>Bacillati</taxon>
        <taxon>Bacillota</taxon>
        <taxon>Bacilli</taxon>
        <taxon>Bacillales</taxon>
        <taxon>Paenibacillaceae</taxon>
        <taxon>Paenibacillus</taxon>
    </lineage>
</organism>
<feature type="transmembrane region" description="Helical" evidence="1">
    <location>
        <begin position="53"/>
        <end position="70"/>
    </location>
</feature>
<evidence type="ECO:0000256" key="1">
    <source>
        <dbReference type="SAM" id="Phobius"/>
    </source>
</evidence>
<dbReference type="RefSeq" id="WP_188777379.1">
    <property type="nucleotide sequence ID" value="NZ_BMMB01000009.1"/>
</dbReference>
<feature type="transmembrane region" description="Helical" evidence="1">
    <location>
        <begin position="20"/>
        <end position="41"/>
    </location>
</feature>
<name>A0ABU1J1B8_9BACL</name>
<keyword evidence="1" id="KW-0812">Transmembrane</keyword>
<proteinExistence type="predicted"/>
<evidence type="ECO:0000313" key="3">
    <source>
        <dbReference type="Proteomes" id="UP001185028"/>
    </source>
</evidence>
<dbReference type="EMBL" id="JAVDQH010000013">
    <property type="protein sequence ID" value="MDR6245283.1"/>
    <property type="molecule type" value="Genomic_DNA"/>
</dbReference>
<keyword evidence="1" id="KW-1133">Transmembrane helix</keyword>
<accession>A0ABU1J1B8</accession>